<dbReference type="Gene3D" id="3.40.50.720">
    <property type="entry name" value="NAD(P)-binding Rossmann-like Domain"/>
    <property type="match status" value="1"/>
</dbReference>
<dbReference type="SUPFAM" id="SSF51735">
    <property type="entry name" value="NAD(P)-binding Rossmann-fold domains"/>
    <property type="match status" value="1"/>
</dbReference>
<name>A0ABX2ITB6_9RHOB</name>
<evidence type="ECO:0000256" key="1">
    <source>
        <dbReference type="ARBA" id="ARBA00023002"/>
    </source>
</evidence>
<evidence type="ECO:0000259" key="2">
    <source>
        <dbReference type="Pfam" id="PF00107"/>
    </source>
</evidence>
<dbReference type="InterPro" id="IPR013154">
    <property type="entry name" value="ADH-like_N"/>
</dbReference>
<dbReference type="RefSeq" id="WP_174139310.1">
    <property type="nucleotide sequence ID" value="NZ_JABUFE010000010.1"/>
</dbReference>
<evidence type="ECO:0000313" key="4">
    <source>
        <dbReference type="EMBL" id="NSX56157.1"/>
    </source>
</evidence>
<comment type="caution">
    <text evidence="4">The sequence shown here is derived from an EMBL/GenBank/DDBJ whole genome shotgun (WGS) entry which is preliminary data.</text>
</comment>
<proteinExistence type="predicted"/>
<keyword evidence="5" id="KW-1185">Reference proteome</keyword>
<feature type="domain" description="Alcohol dehydrogenase-like C-terminal" evidence="2">
    <location>
        <begin position="164"/>
        <end position="274"/>
    </location>
</feature>
<dbReference type="InterPro" id="IPR050129">
    <property type="entry name" value="Zn_alcohol_dh"/>
</dbReference>
<dbReference type="EMBL" id="JABUFE010000010">
    <property type="protein sequence ID" value="NSX56157.1"/>
    <property type="molecule type" value="Genomic_DNA"/>
</dbReference>
<organism evidence="4 5">
    <name type="scientific">Parasulfitobacter algicola</name>
    <dbReference type="NCBI Taxonomy" id="2614809"/>
    <lineage>
        <taxon>Bacteria</taxon>
        <taxon>Pseudomonadati</taxon>
        <taxon>Pseudomonadota</taxon>
        <taxon>Alphaproteobacteria</taxon>
        <taxon>Rhodobacterales</taxon>
        <taxon>Roseobacteraceae</taxon>
        <taxon>Parasulfitobacter</taxon>
    </lineage>
</organism>
<sequence>MKALVYTGPKQLEIQDVPRPDGAAIKVEYCGICGSDMHAWAGHDARRPAPLVLGHEIAGVADDGRRVTINPLVTCGKCPACREGRDNLCPDRQILSMPPRPGGFAEYIVAPDDNLIVVPDNVPLAAAALAEPFACGWHAVRLAEKVLFHPIDQIKCLVLGGGAIGIGAALALQAFGATDITLVEPNAMRRARVSHLPGISFTDAPIAAELVIDAVGHAETRATAFAQVYPGGVIAHIGLGSAEGGLDARRATLQEITFFGTYTYTRTDFQETASAIFDGQLPTDGLIDIHDLADGPGLFDKLSKGQIAAAKVLLRP</sequence>
<dbReference type="Gene3D" id="3.90.180.10">
    <property type="entry name" value="Medium-chain alcohol dehydrogenases, catalytic domain"/>
    <property type="match status" value="1"/>
</dbReference>
<dbReference type="Proteomes" id="UP000777935">
    <property type="component" value="Unassembled WGS sequence"/>
</dbReference>
<keyword evidence="1" id="KW-0560">Oxidoreductase</keyword>
<dbReference type="InterPro" id="IPR011032">
    <property type="entry name" value="GroES-like_sf"/>
</dbReference>
<dbReference type="InterPro" id="IPR013149">
    <property type="entry name" value="ADH-like_C"/>
</dbReference>
<accession>A0ABX2ITB6</accession>
<dbReference type="Pfam" id="PF08240">
    <property type="entry name" value="ADH_N"/>
    <property type="match status" value="1"/>
</dbReference>
<feature type="domain" description="Alcohol dehydrogenase-like N-terminal" evidence="3">
    <location>
        <begin position="20"/>
        <end position="120"/>
    </location>
</feature>
<reference evidence="4 5" key="1">
    <citation type="submission" date="2020-06" db="EMBL/GenBank/DDBJ databases">
        <title>Sulfitobacter algicola sp. nov., isolated from green algae.</title>
        <authorList>
            <person name="Wang C."/>
        </authorList>
    </citation>
    <scope>NUCLEOTIDE SEQUENCE [LARGE SCALE GENOMIC DNA]</scope>
    <source>
        <strain evidence="4 5">1151</strain>
    </source>
</reference>
<protein>
    <submittedName>
        <fullName evidence="4">Alcohol dehydrogenase catalytic domain-containing protein</fullName>
    </submittedName>
</protein>
<dbReference type="PANTHER" id="PTHR43401">
    <property type="entry name" value="L-THREONINE 3-DEHYDROGENASE"/>
    <property type="match status" value="1"/>
</dbReference>
<evidence type="ECO:0000259" key="3">
    <source>
        <dbReference type="Pfam" id="PF08240"/>
    </source>
</evidence>
<dbReference type="Pfam" id="PF00107">
    <property type="entry name" value="ADH_zinc_N"/>
    <property type="match status" value="1"/>
</dbReference>
<dbReference type="InterPro" id="IPR036291">
    <property type="entry name" value="NAD(P)-bd_dom_sf"/>
</dbReference>
<evidence type="ECO:0000313" key="5">
    <source>
        <dbReference type="Proteomes" id="UP000777935"/>
    </source>
</evidence>
<dbReference type="SUPFAM" id="SSF50129">
    <property type="entry name" value="GroES-like"/>
    <property type="match status" value="1"/>
</dbReference>
<dbReference type="PANTHER" id="PTHR43401:SF2">
    <property type="entry name" value="L-THREONINE 3-DEHYDROGENASE"/>
    <property type="match status" value="1"/>
</dbReference>
<gene>
    <name evidence="4" type="ORF">HRQ87_15285</name>
</gene>